<keyword evidence="2" id="KW-1185">Reference proteome</keyword>
<evidence type="ECO:0000313" key="1">
    <source>
        <dbReference type="EMBL" id="GBN33207.1"/>
    </source>
</evidence>
<proteinExistence type="predicted"/>
<protein>
    <submittedName>
        <fullName evidence="1">Uncharacterized protein</fullName>
    </submittedName>
</protein>
<accession>A0A4Y2N4U6</accession>
<dbReference type="EMBL" id="BGPR01008349">
    <property type="protein sequence ID" value="GBN33207.1"/>
    <property type="molecule type" value="Genomic_DNA"/>
</dbReference>
<comment type="caution">
    <text evidence="1">The sequence shown here is derived from an EMBL/GenBank/DDBJ whole genome shotgun (WGS) entry which is preliminary data.</text>
</comment>
<sequence length="25" mass="3012">MHPYHIQRVQLLDEDDFAPRLIFAS</sequence>
<name>A0A4Y2N4U6_ARAVE</name>
<dbReference type="Proteomes" id="UP000499080">
    <property type="component" value="Unassembled WGS sequence"/>
</dbReference>
<organism evidence="1 2">
    <name type="scientific">Araneus ventricosus</name>
    <name type="common">Orbweaver spider</name>
    <name type="synonym">Epeira ventricosa</name>
    <dbReference type="NCBI Taxonomy" id="182803"/>
    <lineage>
        <taxon>Eukaryota</taxon>
        <taxon>Metazoa</taxon>
        <taxon>Ecdysozoa</taxon>
        <taxon>Arthropoda</taxon>
        <taxon>Chelicerata</taxon>
        <taxon>Arachnida</taxon>
        <taxon>Araneae</taxon>
        <taxon>Araneomorphae</taxon>
        <taxon>Entelegynae</taxon>
        <taxon>Araneoidea</taxon>
        <taxon>Araneidae</taxon>
        <taxon>Araneus</taxon>
    </lineage>
</organism>
<feature type="non-terminal residue" evidence="1">
    <location>
        <position position="25"/>
    </location>
</feature>
<reference evidence="1 2" key="1">
    <citation type="journal article" date="2019" name="Sci. Rep.">
        <title>Orb-weaving spider Araneus ventricosus genome elucidates the spidroin gene catalogue.</title>
        <authorList>
            <person name="Kono N."/>
            <person name="Nakamura H."/>
            <person name="Ohtoshi R."/>
            <person name="Moran D.A.P."/>
            <person name="Shinohara A."/>
            <person name="Yoshida Y."/>
            <person name="Fujiwara M."/>
            <person name="Mori M."/>
            <person name="Tomita M."/>
            <person name="Arakawa K."/>
        </authorList>
    </citation>
    <scope>NUCLEOTIDE SEQUENCE [LARGE SCALE GENOMIC DNA]</scope>
</reference>
<gene>
    <name evidence="1" type="ORF">AVEN_104408_1</name>
</gene>
<dbReference type="AlphaFoldDB" id="A0A4Y2N4U6"/>
<evidence type="ECO:0000313" key="2">
    <source>
        <dbReference type="Proteomes" id="UP000499080"/>
    </source>
</evidence>